<gene>
    <name evidence="1" type="ORF">GBAR_LOCUS1686</name>
</gene>
<accession>A0AA35QXQ0</accession>
<reference evidence="1" key="1">
    <citation type="submission" date="2023-03" db="EMBL/GenBank/DDBJ databases">
        <authorList>
            <person name="Steffen K."/>
            <person name="Cardenas P."/>
        </authorList>
    </citation>
    <scope>NUCLEOTIDE SEQUENCE</scope>
</reference>
<name>A0AA35QXQ0_GEOBA</name>
<sequence>MVGSPSAQAVAVVNDGFSYIDTGYPCMVGSPSAQAVAVVNDGFSYIDTGYPFNTVQLMSWCKSHATSTSPFLANPLYLVEPDRHMYKTAPEMALKLFFTSVVLTV</sequence>
<protein>
    <submittedName>
        <fullName evidence="1">Uncharacterized protein</fullName>
    </submittedName>
</protein>
<evidence type="ECO:0000313" key="2">
    <source>
        <dbReference type="Proteomes" id="UP001174909"/>
    </source>
</evidence>
<proteinExistence type="predicted"/>
<dbReference type="Proteomes" id="UP001174909">
    <property type="component" value="Unassembled WGS sequence"/>
</dbReference>
<organism evidence="1 2">
    <name type="scientific">Geodia barretti</name>
    <name type="common">Barrett's horny sponge</name>
    <dbReference type="NCBI Taxonomy" id="519541"/>
    <lineage>
        <taxon>Eukaryota</taxon>
        <taxon>Metazoa</taxon>
        <taxon>Porifera</taxon>
        <taxon>Demospongiae</taxon>
        <taxon>Heteroscleromorpha</taxon>
        <taxon>Tetractinellida</taxon>
        <taxon>Astrophorina</taxon>
        <taxon>Geodiidae</taxon>
        <taxon>Geodia</taxon>
    </lineage>
</organism>
<comment type="caution">
    <text evidence="1">The sequence shown here is derived from an EMBL/GenBank/DDBJ whole genome shotgun (WGS) entry which is preliminary data.</text>
</comment>
<dbReference type="EMBL" id="CASHTH010000247">
    <property type="protein sequence ID" value="CAI7995416.1"/>
    <property type="molecule type" value="Genomic_DNA"/>
</dbReference>
<keyword evidence="2" id="KW-1185">Reference proteome</keyword>
<evidence type="ECO:0000313" key="1">
    <source>
        <dbReference type="EMBL" id="CAI7995416.1"/>
    </source>
</evidence>
<dbReference type="AlphaFoldDB" id="A0AA35QXQ0"/>